<evidence type="ECO:0000256" key="1">
    <source>
        <dbReference type="SAM" id="MobiDB-lite"/>
    </source>
</evidence>
<organism evidence="2 3">
    <name type="scientific">Dioszegia hungarica</name>
    <dbReference type="NCBI Taxonomy" id="4972"/>
    <lineage>
        <taxon>Eukaryota</taxon>
        <taxon>Fungi</taxon>
        <taxon>Dikarya</taxon>
        <taxon>Basidiomycota</taxon>
        <taxon>Agaricomycotina</taxon>
        <taxon>Tremellomycetes</taxon>
        <taxon>Tremellales</taxon>
        <taxon>Bulleribasidiaceae</taxon>
        <taxon>Dioszegia</taxon>
    </lineage>
</organism>
<gene>
    <name evidence="2" type="ORF">MKK02DRAFT_40748</name>
</gene>
<evidence type="ECO:0000313" key="2">
    <source>
        <dbReference type="EMBL" id="KAI9632445.1"/>
    </source>
</evidence>
<dbReference type="AlphaFoldDB" id="A0AA38LR19"/>
<dbReference type="EMBL" id="JAKWFO010000014">
    <property type="protein sequence ID" value="KAI9632445.1"/>
    <property type="molecule type" value="Genomic_DNA"/>
</dbReference>
<reference evidence="2" key="1">
    <citation type="journal article" date="2022" name="G3 (Bethesda)">
        <title>High quality genome of the basidiomycete yeast Dioszegia hungarica PDD-24b-2 isolated from cloud water.</title>
        <authorList>
            <person name="Jarrige D."/>
            <person name="Haridas S."/>
            <person name="Bleykasten-Grosshans C."/>
            <person name="Joly M."/>
            <person name="Nadalig T."/>
            <person name="Sancelme M."/>
            <person name="Vuilleumier S."/>
            <person name="Grigoriev I.V."/>
            <person name="Amato P."/>
            <person name="Bringel F."/>
        </authorList>
    </citation>
    <scope>NUCLEOTIDE SEQUENCE</scope>
    <source>
        <strain evidence="2">PDD-24b-2</strain>
    </source>
</reference>
<proteinExistence type="predicted"/>
<feature type="compositionally biased region" description="Pro residues" evidence="1">
    <location>
        <begin position="338"/>
        <end position="349"/>
    </location>
</feature>
<dbReference type="RefSeq" id="XP_052942222.1">
    <property type="nucleotide sequence ID" value="XM_053091246.1"/>
</dbReference>
<keyword evidence="3" id="KW-1185">Reference proteome</keyword>
<accession>A0AA38LR19</accession>
<dbReference type="Proteomes" id="UP001164286">
    <property type="component" value="Unassembled WGS sequence"/>
</dbReference>
<comment type="caution">
    <text evidence="2">The sequence shown here is derived from an EMBL/GenBank/DDBJ whole genome shotgun (WGS) entry which is preliminary data.</text>
</comment>
<sequence length="442" mass="51112">MEIPSHAWEIILPYLRQPIPLPRSKSPRSALRQPELCVLSRLFNSIVEPLLWSAPVPDNLSLFLHDFHLPSKQRLFARIRSLHIEYNLHGEEPSLLALFTTGRDAWKSFGLSGPEREEKMVREMALEVRLMSMRLNEVGKRTTLKRLFPKLETIAVASIYQVEDSVWPVGHWRRYEDLHAQHSPLLRDALSTRDVNGTFERLLKNSTLQHLCTRDHYGPLAISPMTFESRGPPSTYAITHHFQPNVDQLPIRFGGKTRWVSDAPSSTKWKESMWPKLIQSFHYTISVRSSDFVTKTFGRSKTDTLNITMYCSTEDFTDGYPEPQFRDDDYCPEQVKPSGPPRPPPPPNPDHAFWLKRTMHVSNMARSIQKMFRDGSGLKDEFYWDLSENAPVCEACGSRPPHWPRAVGMLAGRGDYAKQTAEEERELWAPWMDIDKAYRDRD</sequence>
<evidence type="ECO:0000313" key="3">
    <source>
        <dbReference type="Proteomes" id="UP001164286"/>
    </source>
</evidence>
<dbReference type="GeneID" id="77730451"/>
<feature type="region of interest" description="Disordered" evidence="1">
    <location>
        <begin position="318"/>
        <end position="351"/>
    </location>
</feature>
<name>A0AA38LR19_9TREE</name>
<protein>
    <submittedName>
        <fullName evidence="2">Uncharacterized protein</fullName>
    </submittedName>
</protein>